<sequence>MNKRTERVAKGFTFIENFSIGFSHHSFKNSFIYFGTNFGHVSNLNFQLPNDGYNILGLEIGFSYFI</sequence>
<keyword evidence="1" id="KW-0378">Hydrolase</keyword>
<gene>
    <name evidence="1" type="ORF">N5A56_005380</name>
</gene>
<organism evidence="1 2">
    <name type="scientific">Polaribacter ponticola</name>
    <dbReference type="NCBI Taxonomy" id="2978475"/>
    <lineage>
        <taxon>Bacteria</taxon>
        <taxon>Pseudomonadati</taxon>
        <taxon>Bacteroidota</taxon>
        <taxon>Flavobacteriia</taxon>
        <taxon>Flavobacteriales</taxon>
        <taxon>Flavobacteriaceae</taxon>
    </lineage>
</organism>
<dbReference type="GO" id="GO:0016787">
    <property type="term" value="F:hydrolase activity"/>
    <property type="evidence" value="ECO:0007669"/>
    <property type="project" value="UniProtKB-KW"/>
</dbReference>
<dbReference type="EMBL" id="JAOSLC020000003">
    <property type="protein sequence ID" value="MDD7913889.1"/>
    <property type="molecule type" value="Genomic_DNA"/>
</dbReference>
<accession>A0ABT5S706</accession>
<reference evidence="1" key="1">
    <citation type="submission" date="2023-02" db="EMBL/GenBank/DDBJ databases">
        <title>Polaribacter ponticola sp. nov., isolated from seawater.</title>
        <authorList>
            <person name="Baek J.H."/>
            <person name="Kim J.M."/>
            <person name="Choi D.G."/>
            <person name="Jeon C.O."/>
        </authorList>
    </citation>
    <scope>NUCLEOTIDE SEQUENCE</scope>
    <source>
        <strain evidence="1">MSW5</strain>
    </source>
</reference>
<protein>
    <submittedName>
        <fullName evidence="1">Acyloxyacyl hydrolase</fullName>
    </submittedName>
</protein>
<comment type="caution">
    <text evidence="1">The sequence shown here is derived from an EMBL/GenBank/DDBJ whole genome shotgun (WGS) entry which is preliminary data.</text>
</comment>
<dbReference type="Gene3D" id="2.40.160.20">
    <property type="match status" value="1"/>
</dbReference>
<keyword evidence="2" id="KW-1185">Reference proteome</keyword>
<proteinExistence type="predicted"/>
<name>A0ABT5S706_9FLAO</name>
<dbReference type="Proteomes" id="UP001151478">
    <property type="component" value="Unassembled WGS sequence"/>
</dbReference>
<evidence type="ECO:0000313" key="2">
    <source>
        <dbReference type="Proteomes" id="UP001151478"/>
    </source>
</evidence>
<evidence type="ECO:0000313" key="1">
    <source>
        <dbReference type="EMBL" id="MDD7913889.1"/>
    </source>
</evidence>